<comment type="caution">
    <text evidence="1">The sequence shown here is derived from an EMBL/GenBank/DDBJ whole genome shotgun (WGS) entry which is preliminary data.</text>
</comment>
<evidence type="ECO:0000313" key="2">
    <source>
        <dbReference type="Proteomes" id="UP000468650"/>
    </source>
</evidence>
<dbReference type="EMBL" id="WBVO01000006">
    <property type="protein sequence ID" value="KAB2809954.1"/>
    <property type="molecule type" value="Genomic_DNA"/>
</dbReference>
<evidence type="ECO:0000313" key="1">
    <source>
        <dbReference type="EMBL" id="KAB2809954.1"/>
    </source>
</evidence>
<name>A0A6N6RHY1_9FLAO</name>
<reference evidence="1 2" key="1">
    <citation type="submission" date="2019-09" db="EMBL/GenBank/DDBJ databases">
        <title>Genomes of family Cryomorphaceae.</title>
        <authorList>
            <person name="Bowman J.P."/>
        </authorList>
    </citation>
    <scope>NUCLEOTIDE SEQUENCE [LARGE SCALE GENOMIC DNA]</scope>
    <source>
        <strain evidence="1 2">LMG 25704</strain>
    </source>
</reference>
<protein>
    <submittedName>
        <fullName evidence="1">Uncharacterized protein</fullName>
    </submittedName>
</protein>
<gene>
    <name evidence="1" type="ORF">F8C67_08725</name>
</gene>
<dbReference type="RefSeq" id="WP_151667454.1">
    <property type="nucleotide sequence ID" value="NZ_WBVO01000006.1"/>
</dbReference>
<accession>A0A6N6RHY1</accession>
<sequence>MKYIIPLLLLSFASFGQEEITVEEQEVLDIVCTCTNEALEDVNYYLTTILNYIKEHPEDGLDFEDEDLLAELTEKQAAEYHRQEELFDSILDTDEIDLCIEDTDGFDDVIDTGMMEGRTKVYIAYLHSIECYGLETIFRIMMYDY</sequence>
<proteinExistence type="predicted"/>
<organism evidence="1 2">
    <name type="scientific">Phaeocystidibacter luteus</name>
    <dbReference type="NCBI Taxonomy" id="911197"/>
    <lineage>
        <taxon>Bacteria</taxon>
        <taxon>Pseudomonadati</taxon>
        <taxon>Bacteroidota</taxon>
        <taxon>Flavobacteriia</taxon>
        <taxon>Flavobacteriales</taxon>
        <taxon>Phaeocystidibacteraceae</taxon>
        <taxon>Phaeocystidibacter</taxon>
    </lineage>
</organism>
<dbReference type="AlphaFoldDB" id="A0A6N6RHY1"/>
<keyword evidence="2" id="KW-1185">Reference proteome</keyword>
<dbReference type="Proteomes" id="UP000468650">
    <property type="component" value="Unassembled WGS sequence"/>
</dbReference>